<dbReference type="GO" id="GO:0006753">
    <property type="term" value="P:nucleoside phosphate metabolic process"/>
    <property type="evidence" value="ECO:0007669"/>
    <property type="project" value="TreeGrafter"/>
</dbReference>
<dbReference type="Pfam" id="PF00293">
    <property type="entry name" value="NUDIX"/>
    <property type="match status" value="1"/>
</dbReference>
<feature type="domain" description="Nudix hydrolase" evidence="3">
    <location>
        <begin position="61"/>
        <end position="196"/>
    </location>
</feature>
<dbReference type="GO" id="GO:0016787">
    <property type="term" value="F:hydrolase activity"/>
    <property type="evidence" value="ECO:0007669"/>
    <property type="project" value="UniProtKB-KW"/>
</dbReference>
<evidence type="ECO:0000313" key="5">
    <source>
        <dbReference type="Proteomes" id="UP000462152"/>
    </source>
</evidence>
<evidence type="ECO:0000256" key="1">
    <source>
        <dbReference type="ARBA" id="ARBA00022801"/>
    </source>
</evidence>
<reference evidence="4 5" key="1">
    <citation type="submission" date="2019-12" db="EMBL/GenBank/DDBJ databases">
        <authorList>
            <person name="Li J."/>
            <person name="Shi Y."/>
            <person name="Xu G."/>
            <person name="Xiao D."/>
            <person name="Ran X."/>
        </authorList>
    </citation>
    <scope>NUCLEOTIDE SEQUENCE [LARGE SCALE GENOMIC DNA]</scope>
    <source>
        <strain evidence="4 5">JCM 15915</strain>
    </source>
</reference>
<name>A0A7K1LHB1_9MICC</name>
<dbReference type="GO" id="GO:0005829">
    <property type="term" value="C:cytosol"/>
    <property type="evidence" value="ECO:0007669"/>
    <property type="project" value="TreeGrafter"/>
</dbReference>
<dbReference type="Gene3D" id="3.90.79.10">
    <property type="entry name" value="Nucleoside Triphosphate Pyrophosphohydrolase"/>
    <property type="match status" value="1"/>
</dbReference>
<protein>
    <submittedName>
        <fullName evidence="4">NUDIX domain-containing protein</fullName>
    </submittedName>
</protein>
<feature type="region of interest" description="Disordered" evidence="2">
    <location>
        <begin position="1"/>
        <end position="23"/>
    </location>
</feature>
<organism evidence="4 5">
    <name type="scientific">Rothia koreensis</name>
    <dbReference type="NCBI Taxonomy" id="592378"/>
    <lineage>
        <taxon>Bacteria</taxon>
        <taxon>Bacillati</taxon>
        <taxon>Actinomycetota</taxon>
        <taxon>Actinomycetes</taxon>
        <taxon>Micrococcales</taxon>
        <taxon>Micrococcaceae</taxon>
        <taxon>Rothia</taxon>
    </lineage>
</organism>
<evidence type="ECO:0000256" key="2">
    <source>
        <dbReference type="SAM" id="MobiDB-lite"/>
    </source>
</evidence>
<keyword evidence="1" id="KW-0378">Hydrolase</keyword>
<proteinExistence type="predicted"/>
<dbReference type="GO" id="GO:0019693">
    <property type="term" value="P:ribose phosphate metabolic process"/>
    <property type="evidence" value="ECO:0007669"/>
    <property type="project" value="TreeGrafter"/>
</dbReference>
<accession>A0A7K1LHB1</accession>
<dbReference type="PANTHER" id="PTHR11839">
    <property type="entry name" value="UDP/ADP-SUGAR PYROPHOSPHATASE"/>
    <property type="match status" value="1"/>
</dbReference>
<dbReference type="InterPro" id="IPR015797">
    <property type="entry name" value="NUDIX_hydrolase-like_dom_sf"/>
</dbReference>
<keyword evidence="5" id="KW-1185">Reference proteome</keyword>
<evidence type="ECO:0000313" key="4">
    <source>
        <dbReference type="EMBL" id="MUN54577.1"/>
    </source>
</evidence>
<dbReference type="SUPFAM" id="SSF55811">
    <property type="entry name" value="Nudix"/>
    <property type="match status" value="1"/>
</dbReference>
<dbReference type="RefSeq" id="WP_129315389.1">
    <property type="nucleotide sequence ID" value="NZ_NOIQ01000006.1"/>
</dbReference>
<dbReference type="AlphaFoldDB" id="A0A7K1LHB1"/>
<dbReference type="PROSITE" id="PS51462">
    <property type="entry name" value="NUDIX"/>
    <property type="match status" value="1"/>
</dbReference>
<gene>
    <name evidence="4" type="ORF">GMA10_05025</name>
</gene>
<dbReference type="PANTHER" id="PTHR11839:SF31">
    <property type="entry name" value="ADP-RIBOSE PYROPHOSPHATASE"/>
    <property type="match status" value="1"/>
</dbReference>
<dbReference type="Proteomes" id="UP000462152">
    <property type="component" value="Unassembled WGS sequence"/>
</dbReference>
<dbReference type="InterPro" id="IPR000086">
    <property type="entry name" value="NUDIX_hydrolase_dom"/>
</dbReference>
<comment type="caution">
    <text evidence="4">The sequence shown here is derived from an EMBL/GenBank/DDBJ whole genome shotgun (WGS) entry which is preliminary data.</text>
</comment>
<dbReference type="OrthoDB" id="9806150at2"/>
<dbReference type="EMBL" id="WOGT01000002">
    <property type="protein sequence ID" value="MUN54577.1"/>
    <property type="molecule type" value="Genomic_DNA"/>
</dbReference>
<evidence type="ECO:0000259" key="3">
    <source>
        <dbReference type="PROSITE" id="PS51462"/>
    </source>
</evidence>
<sequence length="231" mass="25403">MTAPSDETPNLHLSADGLPQDRVNPRTLVSRETAFTGQIFDVVRETFALTEGGDELVRDYMKHPGAVAIAALNEDNEILLINQYRQPVEMNMWEIPAGLLDIDGESPLHAAQRELAEETDLSARTWHTLAEFNNSPGCSTEANRIFLARGIEDAAAGDLIEREAEEAEIVTRWVPIERAVSAVLSLELHSPTSNLAILAVWASIQRGHADLQAPDKPWPAHKLLRESGTGE</sequence>